<dbReference type="EMBL" id="UINC01008062">
    <property type="protein sequence ID" value="SVA36329.1"/>
    <property type="molecule type" value="Genomic_DNA"/>
</dbReference>
<reference evidence="7" key="1">
    <citation type="submission" date="2018-05" db="EMBL/GenBank/DDBJ databases">
        <authorList>
            <person name="Lanie J.A."/>
            <person name="Ng W.-L."/>
            <person name="Kazmierczak K.M."/>
            <person name="Andrzejewski T.M."/>
            <person name="Davidsen T.M."/>
            <person name="Wayne K.J."/>
            <person name="Tettelin H."/>
            <person name="Glass J.I."/>
            <person name="Rusch D."/>
            <person name="Podicherti R."/>
            <person name="Tsui H.-C.T."/>
            <person name="Winkler M.E."/>
        </authorList>
    </citation>
    <scope>NUCLEOTIDE SEQUENCE</scope>
</reference>
<keyword evidence="4 5" id="KW-0472">Membrane</keyword>
<feature type="domain" description="ABC transmembrane type-2" evidence="6">
    <location>
        <begin position="25"/>
        <end position="274"/>
    </location>
</feature>
<feature type="transmembrane region" description="Helical" evidence="5">
    <location>
        <begin position="105"/>
        <end position="130"/>
    </location>
</feature>
<dbReference type="PRINTS" id="PR00164">
    <property type="entry name" value="ABC2TRNSPORT"/>
</dbReference>
<feature type="transmembrane region" description="Helical" evidence="5">
    <location>
        <begin position="142"/>
        <end position="160"/>
    </location>
</feature>
<dbReference type="GO" id="GO:0043190">
    <property type="term" value="C:ATP-binding cassette (ABC) transporter complex"/>
    <property type="evidence" value="ECO:0007669"/>
    <property type="project" value="InterPro"/>
</dbReference>
<gene>
    <name evidence="7" type="ORF">METZ01_LOCUS89183</name>
</gene>
<evidence type="ECO:0000259" key="6">
    <source>
        <dbReference type="PROSITE" id="PS51012"/>
    </source>
</evidence>
<accession>A0A381V7I5</accession>
<dbReference type="InterPro" id="IPR047817">
    <property type="entry name" value="ABC2_TM_bact-type"/>
</dbReference>
<organism evidence="7">
    <name type="scientific">marine metagenome</name>
    <dbReference type="NCBI Taxonomy" id="408172"/>
    <lineage>
        <taxon>unclassified sequences</taxon>
        <taxon>metagenomes</taxon>
        <taxon>ecological metagenomes</taxon>
    </lineage>
</organism>
<dbReference type="InterPro" id="IPR000412">
    <property type="entry name" value="ABC_2_transport"/>
</dbReference>
<protein>
    <recommendedName>
        <fullName evidence="6">ABC transmembrane type-2 domain-containing protein</fullName>
    </recommendedName>
</protein>
<evidence type="ECO:0000256" key="3">
    <source>
        <dbReference type="ARBA" id="ARBA00022989"/>
    </source>
</evidence>
<dbReference type="Pfam" id="PF01061">
    <property type="entry name" value="ABC2_membrane"/>
    <property type="match status" value="1"/>
</dbReference>
<keyword evidence="2 5" id="KW-0812">Transmembrane</keyword>
<feature type="transmembrane region" description="Helical" evidence="5">
    <location>
        <begin position="27"/>
        <end position="49"/>
    </location>
</feature>
<comment type="subcellular location">
    <subcellularLocation>
        <location evidence="1">Membrane</location>
        <topology evidence="1">Multi-pass membrane protein</topology>
    </subcellularLocation>
</comment>
<dbReference type="InterPro" id="IPR013525">
    <property type="entry name" value="ABC2_TM"/>
</dbReference>
<evidence type="ECO:0000256" key="2">
    <source>
        <dbReference type="ARBA" id="ARBA00022692"/>
    </source>
</evidence>
<sequence>VIAETYRGIWVVAFRELLHFISDRTRIISSLMFPLMFLVVFGAGFSRIVGGLAGGVDFIHFVYPGIVAMTVLTSSLLSGTSVVVDREHGFLKEVLVAPLSRVGIILGKALGGSLTSLSQGIVMLAIAPIIGLSITPLLIVKLLPTLLILSLSLSGLGILMATRMHSQQGFQFLMQLIVFPLMFLAGVFFPVDGVPVWLQVVAKVNPLTYGVDAIRQIFLAPLISNTTAEIPGGEVISTGITLSGHRMGVAEDVLVIGLIGSVFLLAGVWSFSRTEA</sequence>
<evidence type="ECO:0000313" key="7">
    <source>
        <dbReference type="EMBL" id="SVA36329.1"/>
    </source>
</evidence>
<keyword evidence="3 5" id="KW-1133">Transmembrane helix</keyword>
<dbReference type="PROSITE" id="PS51012">
    <property type="entry name" value="ABC_TM2"/>
    <property type="match status" value="1"/>
</dbReference>
<name>A0A381V7I5_9ZZZZ</name>
<dbReference type="PANTHER" id="PTHR43229">
    <property type="entry name" value="NODULATION PROTEIN J"/>
    <property type="match status" value="1"/>
</dbReference>
<evidence type="ECO:0000256" key="4">
    <source>
        <dbReference type="ARBA" id="ARBA00023136"/>
    </source>
</evidence>
<feature type="transmembrane region" description="Helical" evidence="5">
    <location>
        <begin position="253"/>
        <end position="271"/>
    </location>
</feature>
<evidence type="ECO:0000256" key="5">
    <source>
        <dbReference type="SAM" id="Phobius"/>
    </source>
</evidence>
<feature type="non-terminal residue" evidence="7">
    <location>
        <position position="1"/>
    </location>
</feature>
<dbReference type="InterPro" id="IPR051784">
    <property type="entry name" value="Nod_factor_ABC_transporter"/>
</dbReference>
<evidence type="ECO:0000256" key="1">
    <source>
        <dbReference type="ARBA" id="ARBA00004141"/>
    </source>
</evidence>
<dbReference type="PANTHER" id="PTHR43229:SF2">
    <property type="entry name" value="NODULATION PROTEIN J"/>
    <property type="match status" value="1"/>
</dbReference>
<feature type="transmembrane region" description="Helical" evidence="5">
    <location>
        <begin position="61"/>
        <end position="84"/>
    </location>
</feature>
<dbReference type="GO" id="GO:0140359">
    <property type="term" value="F:ABC-type transporter activity"/>
    <property type="evidence" value="ECO:0007669"/>
    <property type="project" value="InterPro"/>
</dbReference>
<dbReference type="AlphaFoldDB" id="A0A381V7I5"/>
<proteinExistence type="predicted"/>
<dbReference type="PIRSF" id="PIRSF006648">
    <property type="entry name" value="DrrB"/>
    <property type="match status" value="1"/>
</dbReference>
<feature type="transmembrane region" description="Helical" evidence="5">
    <location>
        <begin position="172"/>
        <end position="191"/>
    </location>
</feature>